<name>A0A4P6P366_9GAMM</name>
<reference evidence="1 2" key="1">
    <citation type="submission" date="2018-12" db="EMBL/GenBank/DDBJ databases">
        <title>Complete genome of Litorilituus sediminis.</title>
        <authorList>
            <person name="Liu A."/>
            <person name="Rong J."/>
        </authorList>
    </citation>
    <scope>NUCLEOTIDE SEQUENCE [LARGE SCALE GENOMIC DNA]</scope>
    <source>
        <strain evidence="1 2">JCM 17549</strain>
    </source>
</reference>
<dbReference type="AlphaFoldDB" id="A0A4P6P366"/>
<organism evidence="1 2">
    <name type="scientific">Litorilituus sediminis</name>
    <dbReference type="NCBI Taxonomy" id="718192"/>
    <lineage>
        <taxon>Bacteria</taxon>
        <taxon>Pseudomonadati</taxon>
        <taxon>Pseudomonadota</taxon>
        <taxon>Gammaproteobacteria</taxon>
        <taxon>Alteromonadales</taxon>
        <taxon>Colwelliaceae</taxon>
        <taxon>Litorilituus</taxon>
    </lineage>
</organism>
<evidence type="ECO:0000313" key="1">
    <source>
        <dbReference type="EMBL" id="QBG34379.1"/>
    </source>
</evidence>
<protein>
    <submittedName>
        <fullName evidence="1">Uncharacterized protein</fullName>
    </submittedName>
</protein>
<proteinExistence type="predicted"/>
<dbReference type="RefSeq" id="WP_130598531.1">
    <property type="nucleotide sequence ID" value="NZ_CP034759.1"/>
</dbReference>
<dbReference type="Proteomes" id="UP000290244">
    <property type="component" value="Chromosome"/>
</dbReference>
<sequence>MKVGIHGFNRDRLRAISLERNLSLTQAANYIIEDWYASIRTTEQQLKDLNVLIGFKSGDAFDNTTDGM</sequence>
<dbReference type="EMBL" id="CP034759">
    <property type="protein sequence ID" value="QBG34379.1"/>
    <property type="molecule type" value="Genomic_DNA"/>
</dbReference>
<keyword evidence="2" id="KW-1185">Reference proteome</keyword>
<dbReference type="KEGG" id="lsd:EMK97_00810"/>
<accession>A0A4P6P366</accession>
<gene>
    <name evidence="1" type="ORF">EMK97_00810</name>
</gene>
<evidence type="ECO:0000313" key="2">
    <source>
        <dbReference type="Proteomes" id="UP000290244"/>
    </source>
</evidence>